<evidence type="ECO:0000256" key="4">
    <source>
        <dbReference type="ARBA" id="ARBA00023136"/>
    </source>
</evidence>
<keyword evidence="8" id="KW-1185">Reference proteome</keyword>
<dbReference type="PANTHER" id="PTHR43220">
    <property type="match status" value="1"/>
</dbReference>
<dbReference type="Pfam" id="PF09335">
    <property type="entry name" value="VTT_dom"/>
    <property type="match status" value="1"/>
</dbReference>
<dbReference type="InterPro" id="IPR032816">
    <property type="entry name" value="VTT_dom"/>
</dbReference>
<evidence type="ECO:0000256" key="3">
    <source>
        <dbReference type="ARBA" id="ARBA00022989"/>
    </source>
</evidence>
<reference evidence="8" key="1">
    <citation type="journal article" date="2019" name="Int. J. Syst. Evol. Microbiol.">
        <title>The Global Catalogue of Microorganisms (GCM) 10K type strain sequencing project: providing services to taxonomists for standard genome sequencing and annotation.</title>
        <authorList>
            <consortium name="The Broad Institute Genomics Platform"/>
            <consortium name="The Broad Institute Genome Sequencing Center for Infectious Disease"/>
            <person name="Wu L."/>
            <person name="Ma J."/>
        </authorList>
    </citation>
    <scope>NUCLEOTIDE SEQUENCE [LARGE SCALE GENOMIC DNA]</scope>
    <source>
        <strain evidence="8">JCM 17190</strain>
    </source>
</reference>
<dbReference type="InterPro" id="IPR045014">
    <property type="entry name" value="TM41A/B"/>
</dbReference>
<evidence type="ECO:0000256" key="1">
    <source>
        <dbReference type="ARBA" id="ARBA00004141"/>
    </source>
</evidence>
<dbReference type="RefSeq" id="WP_344845994.1">
    <property type="nucleotide sequence ID" value="NZ_BAABDF010000007.1"/>
</dbReference>
<name>A0ABP7K7X2_9RHOB</name>
<evidence type="ECO:0000256" key="2">
    <source>
        <dbReference type="ARBA" id="ARBA00022692"/>
    </source>
</evidence>
<feature type="transmembrane region" description="Helical" evidence="5">
    <location>
        <begin position="211"/>
        <end position="232"/>
    </location>
</feature>
<keyword evidence="4 5" id="KW-0472">Membrane</keyword>
<comment type="subcellular location">
    <subcellularLocation>
        <location evidence="1">Membrane</location>
        <topology evidence="1">Multi-pass membrane protein</topology>
    </subcellularLocation>
</comment>
<feature type="transmembrane region" description="Helical" evidence="5">
    <location>
        <begin position="85"/>
        <end position="110"/>
    </location>
</feature>
<keyword evidence="3 5" id="KW-1133">Transmembrane helix</keyword>
<proteinExistence type="predicted"/>
<feature type="transmembrane region" description="Helical" evidence="5">
    <location>
        <begin position="12"/>
        <end position="30"/>
    </location>
</feature>
<keyword evidence="2 5" id="KW-0812">Transmembrane</keyword>
<dbReference type="EMBL" id="BAABDF010000007">
    <property type="protein sequence ID" value="GAA3866161.1"/>
    <property type="molecule type" value="Genomic_DNA"/>
</dbReference>
<dbReference type="PANTHER" id="PTHR43220:SF18">
    <property type="entry name" value="TRANSMEMBRANE PROTEIN 41B"/>
    <property type="match status" value="1"/>
</dbReference>
<feature type="domain" description="VTT" evidence="6">
    <location>
        <begin position="77"/>
        <end position="193"/>
    </location>
</feature>
<evidence type="ECO:0000256" key="5">
    <source>
        <dbReference type="SAM" id="Phobius"/>
    </source>
</evidence>
<sequence length="239" mass="25726">MDQRTAGVPLSRLLPLLGLVSAGIVLGIIFRDKLSFDTLAENHAALVQYRDAHFAQVAVVFVALYAGIVTFSLPGATVATLTGGFLFGLFPGVIFNVVAATVGASLLFLAARWGLGDWLSARIDTSEGRIHQLKKGIDENQWSMLFFIRFVPIVPFFVANLIPALLGVPFHRFVVSTFLGIMPGALVYTSLGSGLGSILESGGRPDLGIIFEPYILFPLLALSVLALIPALMRKRKKEA</sequence>
<accession>A0ABP7K7X2</accession>
<organism evidence="7 8">
    <name type="scientific">Celeribacter arenosi</name>
    <dbReference type="NCBI Taxonomy" id="792649"/>
    <lineage>
        <taxon>Bacteria</taxon>
        <taxon>Pseudomonadati</taxon>
        <taxon>Pseudomonadota</taxon>
        <taxon>Alphaproteobacteria</taxon>
        <taxon>Rhodobacterales</taxon>
        <taxon>Roseobacteraceae</taxon>
        <taxon>Celeribacter</taxon>
    </lineage>
</organism>
<feature type="transmembrane region" description="Helical" evidence="5">
    <location>
        <begin position="173"/>
        <end position="191"/>
    </location>
</feature>
<gene>
    <name evidence="7" type="ORF">GCM10022404_15430</name>
</gene>
<dbReference type="Proteomes" id="UP001399917">
    <property type="component" value="Unassembled WGS sequence"/>
</dbReference>
<protein>
    <submittedName>
        <fullName evidence="7">TVP38/TMEM64 family protein</fullName>
    </submittedName>
</protein>
<feature type="transmembrane region" description="Helical" evidence="5">
    <location>
        <begin position="54"/>
        <end position="73"/>
    </location>
</feature>
<comment type="caution">
    <text evidence="7">The sequence shown here is derived from an EMBL/GenBank/DDBJ whole genome shotgun (WGS) entry which is preliminary data.</text>
</comment>
<evidence type="ECO:0000313" key="8">
    <source>
        <dbReference type="Proteomes" id="UP001399917"/>
    </source>
</evidence>
<evidence type="ECO:0000259" key="6">
    <source>
        <dbReference type="Pfam" id="PF09335"/>
    </source>
</evidence>
<feature type="transmembrane region" description="Helical" evidence="5">
    <location>
        <begin position="142"/>
        <end position="166"/>
    </location>
</feature>
<evidence type="ECO:0000313" key="7">
    <source>
        <dbReference type="EMBL" id="GAA3866161.1"/>
    </source>
</evidence>